<dbReference type="Proteomes" id="UP001480595">
    <property type="component" value="Unassembled WGS sequence"/>
</dbReference>
<keyword evidence="3" id="KW-0862">Zinc</keyword>
<dbReference type="Gene3D" id="6.10.140.2220">
    <property type="match status" value="1"/>
</dbReference>
<protein>
    <recommendedName>
        <fullName evidence="4">MYND-type domain-containing protein</fullName>
    </recommendedName>
</protein>
<dbReference type="SUPFAM" id="SSF144232">
    <property type="entry name" value="HIT/MYND zinc finger-like"/>
    <property type="match status" value="1"/>
</dbReference>
<accession>A0ABR1VFB5</accession>
<comment type="caution">
    <text evidence="5">The sequence shown here is derived from an EMBL/GenBank/DDBJ whole genome shotgun (WGS) entry which is preliminary data.</text>
</comment>
<gene>
    <name evidence="5" type="ORF">PG994_005546</name>
</gene>
<dbReference type="InterPro" id="IPR002893">
    <property type="entry name" value="Znf_MYND"/>
</dbReference>
<dbReference type="RefSeq" id="XP_066716224.1">
    <property type="nucleotide sequence ID" value="XM_066856955.1"/>
</dbReference>
<evidence type="ECO:0000256" key="2">
    <source>
        <dbReference type="ARBA" id="ARBA00022771"/>
    </source>
</evidence>
<proteinExistence type="predicted"/>
<evidence type="ECO:0000259" key="4">
    <source>
        <dbReference type="Pfam" id="PF01753"/>
    </source>
</evidence>
<dbReference type="GeneID" id="92090018"/>
<keyword evidence="1" id="KW-0479">Metal-binding</keyword>
<evidence type="ECO:0000256" key="1">
    <source>
        <dbReference type="ARBA" id="ARBA00022723"/>
    </source>
</evidence>
<feature type="domain" description="MYND-type" evidence="4">
    <location>
        <begin position="20"/>
        <end position="47"/>
    </location>
</feature>
<keyword evidence="6" id="KW-1185">Reference proteome</keyword>
<name>A0ABR1VFB5_9PEZI</name>
<evidence type="ECO:0000313" key="6">
    <source>
        <dbReference type="Proteomes" id="UP001480595"/>
    </source>
</evidence>
<organism evidence="5 6">
    <name type="scientific">Apiospora phragmitis</name>
    <dbReference type="NCBI Taxonomy" id="2905665"/>
    <lineage>
        <taxon>Eukaryota</taxon>
        <taxon>Fungi</taxon>
        <taxon>Dikarya</taxon>
        <taxon>Ascomycota</taxon>
        <taxon>Pezizomycotina</taxon>
        <taxon>Sordariomycetes</taxon>
        <taxon>Xylariomycetidae</taxon>
        <taxon>Amphisphaeriales</taxon>
        <taxon>Apiosporaceae</taxon>
        <taxon>Apiospora</taxon>
    </lineage>
</organism>
<dbReference type="Pfam" id="PF01753">
    <property type="entry name" value="zf-MYND"/>
    <property type="match status" value="1"/>
</dbReference>
<reference evidence="5 6" key="1">
    <citation type="submission" date="2023-01" db="EMBL/GenBank/DDBJ databases">
        <title>Analysis of 21 Apiospora genomes using comparative genomics revels a genus with tremendous synthesis potential of carbohydrate active enzymes and secondary metabolites.</title>
        <authorList>
            <person name="Sorensen T."/>
        </authorList>
    </citation>
    <scope>NUCLEOTIDE SEQUENCE [LARGE SCALE GENOMIC DNA]</scope>
    <source>
        <strain evidence="5 6">CBS 135458</strain>
    </source>
</reference>
<sequence length="493" mass="55518">MDVATRRKMAIERAKQPGKDYCGGCKTALYCSRECQVKDHPHHKTLCKTYDGFTDGKRPSESHVRGILFPAGEKKPKLVWCEQKVSKGKTTIYADKHIGRYRITFGVSSVNQHLKLIGREDIGHGLVTICESDSPVPGCPLNKSYMALGEPAHLIPRFGNLLFLATMADPDCNEGKNVVLSDTDFRDFRHALDSLQMYEMNFAAGPPERLATLTKAVATMPALLIHGDGSLARWTAVAYTDPHQVSRMQKVVTRVSVPLMTNNDDGHQAIEQDQAVGPRQVGLEWFFRCYAMGAHGWAAADVNPATLRNDAACHLFKRAPRYNLDRNRRNNLVLLEERDKPRSNVIVVDPNEEYHLQRIYPQLGTIMLLEKSGAVIEPEHVEVLNLFLDSVARYNPGTRYPDEFIDENELWVGPEKRGKDEASKAFKQFWDDWKREQEAKGISVEHLRSPYELKGDVNPTKVMVTTILNKVQRGAEAVDQAASEQGIVLTQRK</sequence>
<evidence type="ECO:0000313" key="5">
    <source>
        <dbReference type="EMBL" id="KAK8068930.1"/>
    </source>
</evidence>
<keyword evidence="2" id="KW-0863">Zinc-finger</keyword>
<dbReference type="EMBL" id="JAQQWL010000006">
    <property type="protein sequence ID" value="KAK8068930.1"/>
    <property type="molecule type" value="Genomic_DNA"/>
</dbReference>
<evidence type="ECO:0000256" key="3">
    <source>
        <dbReference type="ARBA" id="ARBA00022833"/>
    </source>
</evidence>